<dbReference type="Gene3D" id="3.20.20.70">
    <property type="entry name" value="Aldolase class I"/>
    <property type="match status" value="1"/>
</dbReference>
<reference evidence="4 5" key="1">
    <citation type="submission" date="2016-10" db="EMBL/GenBank/DDBJ databases">
        <authorList>
            <person name="de Groot N.N."/>
        </authorList>
    </citation>
    <scope>NUCLEOTIDE SEQUENCE [LARGE SCALE GENOMIC DNA]</scope>
    <source>
        <strain evidence="4 5">Nm110</strain>
    </source>
</reference>
<name>A0A1H2VVZ9_9PROT</name>
<evidence type="ECO:0000259" key="2">
    <source>
        <dbReference type="Pfam" id="PF03537"/>
    </source>
</evidence>
<proteinExistence type="predicted"/>
<gene>
    <name evidence="4" type="ORF">SAMN05421882_102414</name>
</gene>
<accession>A0A1H2VVZ9</accession>
<feature type="region of interest" description="Disordered" evidence="1">
    <location>
        <begin position="195"/>
        <end position="214"/>
    </location>
</feature>
<protein>
    <submittedName>
        <fullName evidence="4">Uncharacterized protein</fullName>
    </submittedName>
</protein>
<dbReference type="InterPro" id="IPR013785">
    <property type="entry name" value="Aldolase_TIM"/>
</dbReference>
<feature type="domain" description="Glycosyl-hydrolase 114-associated" evidence="3">
    <location>
        <begin position="54"/>
        <end position="177"/>
    </location>
</feature>
<feature type="compositionally biased region" description="Polar residues" evidence="1">
    <location>
        <begin position="195"/>
        <end position="210"/>
    </location>
</feature>
<sequence length="446" mass="49974">MITSKIYLPKKIKRSLQLLLVSALLIASVNFTELISPSRSINIGSTSSPPFNALTVQDQQGSDNNLNSHVEFKPIDKRYVGVSQFNAPSIPNPTIQKLKFHANYHGPEKSTEHQEFQLLNNFEKWLPIADNFNAQNGLRSNDINSSIKDAGQFIDNNQQEALRYKTKSSVDKNQPDYFAFKINSSGSNSTMAISGFTDGTTAMPRTTTGNRRGRWQPVPGLKWQIQYTGTLDTSLNVDVYNIDLFDISAKVISELQSKGKHIICYFNAGSYENWRPDASAFPASVLGRKLDSWAGEKWLDIRQLDILIPIMQARMKLAADKGCHAVDPDNVDGYSNNTGFPLSYNDQLAYNIAIANAAHNLGLAVSLKNDVEQIKDLVNHFDFAVNEKCFQYDECTMLIPFISAGKAVFGIEYYLSDSSFCPRANAMNFDFLKKKLSLDAWRKSCR</sequence>
<feature type="domain" description="Glycoside-hydrolase family GH114 TIM-barrel" evidence="2">
    <location>
        <begin position="222"/>
        <end position="441"/>
    </location>
</feature>
<dbReference type="InterPro" id="IPR017853">
    <property type="entry name" value="GH"/>
</dbReference>
<evidence type="ECO:0000313" key="5">
    <source>
        <dbReference type="Proteomes" id="UP000183454"/>
    </source>
</evidence>
<dbReference type="InterPro" id="IPR004352">
    <property type="entry name" value="GH114_TIM-barrel"/>
</dbReference>
<dbReference type="Proteomes" id="UP000183454">
    <property type="component" value="Unassembled WGS sequence"/>
</dbReference>
<dbReference type="PANTHER" id="PTHR35273">
    <property type="entry name" value="ALPHA-1,4 POLYGALACTOSAMINIDASE, PUTATIVE (AFU_ORTHOLOGUE AFUA_3G07890)-RELATED"/>
    <property type="match status" value="1"/>
</dbReference>
<evidence type="ECO:0000259" key="3">
    <source>
        <dbReference type="Pfam" id="PF14741"/>
    </source>
</evidence>
<evidence type="ECO:0000256" key="1">
    <source>
        <dbReference type="SAM" id="MobiDB-lite"/>
    </source>
</evidence>
<dbReference type="AlphaFoldDB" id="A0A1H2VVZ9"/>
<dbReference type="EMBL" id="FNNH01000024">
    <property type="protein sequence ID" value="SDW72049.1"/>
    <property type="molecule type" value="Genomic_DNA"/>
</dbReference>
<dbReference type="RefSeq" id="WP_083340237.1">
    <property type="nucleotide sequence ID" value="NZ_FNNH01000024.1"/>
</dbReference>
<dbReference type="Pfam" id="PF03537">
    <property type="entry name" value="Glyco_hydro_114"/>
    <property type="match status" value="1"/>
</dbReference>
<dbReference type="InterPro" id="IPR049922">
    <property type="entry name" value="GH114_assoc"/>
</dbReference>
<dbReference type="PANTHER" id="PTHR35273:SF2">
    <property type="entry name" value="ALPHA-GALACTOSIDASE"/>
    <property type="match status" value="1"/>
</dbReference>
<dbReference type="SUPFAM" id="SSF51445">
    <property type="entry name" value="(Trans)glycosidases"/>
    <property type="match status" value="1"/>
</dbReference>
<evidence type="ECO:0000313" key="4">
    <source>
        <dbReference type="EMBL" id="SDW72049.1"/>
    </source>
</evidence>
<dbReference type="Pfam" id="PF14741">
    <property type="entry name" value="GH114_assoc"/>
    <property type="match status" value="1"/>
</dbReference>
<organism evidence="4 5">
    <name type="scientific">Nitrosomonas communis</name>
    <dbReference type="NCBI Taxonomy" id="44574"/>
    <lineage>
        <taxon>Bacteria</taxon>
        <taxon>Pseudomonadati</taxon>
        <taxon>Pseudomonadota</taxon>
        <taxon>Betaproteobacteria</taxon>
        <taxon>Nitrosomonadales</taxon>
        <taxon>Nitrosomonadaceae</taxon>
        <taxon>Nitrosomonas</taxon>
    </lineage>
</organism>